<accession>A0A159B7W1</accession>
<keyword evidence="2" id="KW-1185">Reference proteome</keyword>
<dbReference type="EMBL" id="KR269720">
    <property type="protein sequence ID" value="AKJ73173.1"/>
    <property type="molecule type" value="Genomic_DNA"/>
</dbReference>
<dbReference type="Gene3D" id="3.40.50.150">
    <property type="entry name" value="Vaccinia Virus protein VP39"/>
    <property type="match status" value="1"/>
</dbReference>
<dbReference type="Proteomes" id="UP000202948">
    <property type="component" value="Segment"/>
</dbReference>
<evidence type="ECO:0000313" key="2">
    <source>
        <dbReference type="Proteomes" id="UP000202948"/>
    </source>
</evidence>
<reference evidence="1 2" key="1">
    <citation type="submission" date="2015-04" db="EMBL/GenBank/DDBJ databases">
        <title>Complete Genome Sequence of K. oxytoca Bacteriophage PKO111.</title>
        <authorList>
            <person name="Lee J.-H."/>
            <person name="Park E.-A."/>
            <person name="Lee D.-H."/>
        </authorList>
    </citation>
    <scope>NUCLEOTIDE SEQUENCE [LARGE SCALE GENOMIC DNA]</scope>
</reference>
<dbReference type="InterPro" id="IPR029063">
    <property type="entry name" value="SAM-dependent_MTases_sf"/>
</dbReference>
<protein>
    <recommendedName>
        <fullName evidence="3">DNA methylase adenine-specific domain-containing protein</fullName>
    </recommendedName>
</protein>
<dbReference type="KEGG" id="vg:29080627"/>
<evidence type="ECO:0000313" key="1">
    <source>
        <dbReference type="EMBL" id="AKJ73173.1"/>
    </source>
</evidence>
<proteinExistence type="predicted"/>
<organism evidence="1 2">
    <name type="scientific">Klebsiella phage PKO111</name>
    <dbReference type="NCBI Taxonomy" id="1654928"/>
    <lineage>
        <taxon>Viruses</taxon>
        <taxon>Duplodnaviria</taxon>
        <taxon>Heunggongvirae</taxon>
        <taxon>Uroviricota</taxon>
        <taxon>Caudoviricetes</taxon>
        <taxon>Pantevenvirales</taxon>
        <taxon>Straboviridae</taxon>
        <taxon>Tevenvirinae</taxon>
        <taxon>Jiaodavirus</taxon>
        <taxon>Jiaodavirus pko111</taxon>
    </lineage>
</organism>
<name>A0A159B7W1_9CAUD</name>
<dbReference type="GeneID" id="29080627"/>
<gene>
    <name evidence="1" type="ORF">PKO111_115</name>
</gene>
<dbReference type="RefSeq" id="YP_009289516.1">
    <property type="nucleotide sequence ID" value="NC_031095.1"/>
</dbReference>
<evidence type="ECO:0008006" key="3">
    <source>
        <dbReference type="Google" id="ProtNLM"/>
    </source>
</evidence>
<sequence>MKLDNHRESEQISRERQLETDEIFTNKYCCDLMISMLKEEDFYPGKTFLEPSAGDGNLVEAVLRQKLKYCTPTEAIKDIFAIEYMKDNYDFLCNRVLNIIGDTPEHRKIVMNNFAYANTIDQTDTSEGRKYPEWMPDYVKPMNESGNLDFFFE</sequence>